<comment type="cofactor">
    <cofactor evidence="17">
        <name>Mg(2+)</name>
        <dbReference type="ChEBI" id="CHEBI:18420"/>
    </cofactor>
    <text evidence="17">Binds 2 magnesium ions per subunit. They probably participate in the reaction catalyzed by the enzyme. May bind an additional third magnesium ion after substrate binding.</text>
</comment>
<dbReference type="Ensembl" id="ENSCSAVT00000019762.1">
    <property type="protein sequence ID" value="ENSCSAVP00000019550.1"/>
    <property type="gene ID" value="ENSCSAVG00000011466.1"/>
</dbReference>
<dbReference type="SMART" id="SM00484">
    <property type="entry name" value="XPGI"/>
    <property type="match status" value="1"/>
</dbReference>
<dbReference type="OMA" id="DVQFRAM"/>
<keyword evidence="21" id="KW-1185">Reference proteome</keyword>
<dbReference type="GO" id="GO:0046872">
    <property type="term" value="F:metal ion binding"/>
    <property type="evidence" value="ECO:0007669"/>
    <property type="project" value="UniProtKB-UniRule"/>
</dbReference>
<dbReference type="GO" id="GO:0005634">
    <property type="term" value="C:nucleus"/>
    <property type="evidence" value="ECO:0007669"/>
    <property type="project" value="UniProtKB-SubCell"/>
</dbReference>
<accession>H2ZPN4</accession>
<keyword evidence="7 17" id="KW-0227">DNA damage</keyword>
<dbReference type="PANTHER" id="PTHR11081">
    <property type="entry name" value="FLAP ENDONUCLEASE FAMILY MEMBER"/>
    <property type="match status" value="1"/>
</dbReference>
<dbReference type="InterPro" id="IPR036279">
    <property type="entry name" value="5-3_exonuclease_C_sf"/>
</dbReference>
<evidence type="ECO:0000256" key="6">
    <source>
        <dbReference type="ARBA" id="ARBA00022759"/>
    </source>
</evidence>
<comment type="function">
    <text evidence="17">5'-&gt;3' double-stranded DNA exonuclease which may also possess a cryptic 3'-&gt;5' double-stranded DNA exonuclease activity. Functions in DNA mismatch repair.</text>
</comment>
<evidence type="ECO:0000256" key="17">
    <source>
        <dbReference type="RuleBase" id="RU910737"/>
    </source>
</evidence>
<evidence type="ECO:0000256" key="9">
    <source>
        <dbReference type="ARBA" id="ARBA00022801"/>
    </source>
</evidence>
<dbReference type="InParanoid" id="H2ZPN4"/>
<feature type="domain" description="XPG N-terminal" evidence="19">
    <location>
        <begin position="1"/>
        <end position="99"/>
    </location>
</feature>
<keyword evidence="11 17" id="KW-0460">Magnesium</keyword>
<dbReference type="GO" id="GO:0006310">
    <property type="term" value="P:DNA recombination"/>
    <property type="evidence" value="ECO:0007669"/>
    <property type="project" value="TreeGrafter"/>
</dbReference>
<dbReference type="Proteomes" id="UP000007875">
    <property type="component" value="Unassembled WGS sequence"/>
</dbReference>
<comment type="similarity">
    <text evidence="2 17">Belongs to the XPG/RAD2 endonuclease family. EXO1 subfamily.</text>
</comment>
<dbReference type="InterPro" id="IPR044752">
    <property type="entry name" value="PIN-like_EXO1"/>
</dbReference>
<dbReference type="InterPro" id="IPR029060">
    <property type="entry name" value="PIN-like_dom_sf"/>
</dbReference>
<keyword evidence="9 17" id="KW-0378">Hydrolase</keyword>
<dbReference type="SUPFAM" id="SSF88723">
    <property type="entry name" value="PIN domain-like"/>
    <property type="match status" value="1"/>
</dbReference>
<dbReference type="GO" id="GO:0017108">
    <property type="term" value="F:5'-flap endonuclease activity"/>
    <property type="evidence" value="ECO:0007669"/>
    <property type="project" value="TreeGrafter"/>
</dbReference>
<dbReference type="Pfam" id="PF00867">
    <property type="entry name" value="XPG_I"/>
    <property type="match status" value="1"/>
</dbReference>
<dbReference type="InterPro" id="IPR006084">
    <property type="entry name" value="XPG/Rad2"/>
</dbReference>
<evidence type="ECO:0000259" key="18">
    <source>
        <dbReference type="SMART" id="SM00484"/>
    </source>
</evidence>
<keyword evidence="14 17" id="KW-0234">DNA repair</keyword>
<comment type="subcellular location">
    <subcellularLocation>
        <location evidence="1 17">Nucleus</location>
    </subcellularLocation>
</comment>
<dbReference type="InterPro" id="IPR006085">
    <property type="entry name" value="XPG_DNA_repair_N"/>
</dbReference>
<dbReference type="FunFam" id="1.10.150.20:FF:000011">
    <property type="entry name" value="exonuclease 1"/>
    <property type="match status" value="1"/>
</dbReference>
<dbReference type="PROSITE" id="PS00841">
    <property type="entry name" value="XPG_1"/>
    <property type="match status" value="1"/>
</dbReference>
<evidence type="ECO:0000256" key="1">
    <source>
        <dbReference type="ARBA" id="ARBA00004123"/>
    </source>
</evidence>
<dbReference type="GO" id="GO:0035312">
    <property type="term" value="F:5'-3' DNA exonuclease activity"/>
    <property type="evidence" value="ECO:0007669"/>
    <property type="project" value="UniProtKB-UniRule"/>
</dbReference>
<dbReference type="Pfam" id="PF00752">
    <property type="entry name" value="XPG_N"/>
    <property type="match status" value="1"/>
</dbReference>
<reference evidence="20" key="2">
    <citation type="submission" date="2025-08" db="UniProtKB">
        <authorList>
            <consortium name="Ensembl"/>
        </authorList>
    </citation>
    <scope>IDENTIFICATION</scope>
</reference>
<evidence type="ECO:0000259" key="19">
    <source>
        <dbReference type="SMART" id="SM00485"/>
    </source>
</evidence>
<dbReference type="eggNOG" id="KOG2518">
    <property type="taxonomic scope" value="Eukaryota"/>
</dbReference>
<keyword evidence="4 17" id="KW-0540">Nuclease</keyword>
<evidence type="ECO:0000256" key="10">
    <source>
        <dbReference type="ARBA" id="ARBA00022839"/>
    </source>
</evidence>
<dbReference type="EC" id="3.1.-.-" evidence="17"/>
<dbReference type="AlphaFoldDB" id="H2ZPN4"/>
<dbReference type="InterPro" id="IPR019974">
    <property type="entry name" value="XPG_CS"/>
</dbReference>
<evidence type="ECO:0000256" key="4">
    <source>
        <dbReference type="ARBA" id="ARBA00022722"/>
    </source>
</evidence>
<dbReference type="PRINTS" id="PR00853">
    <property type="entry name" value="XPGRADSUPER"/>
</dbReference>
<dbReference type="Gene3D" id="3.40.50.1010">
    <property type="entry name" value="5'-nuclease"/>
    <property type="match status" value="1"/>
</dbReference>
<keyword evidence="6" id="KW-0255">Endonuclease</keyword>
<evidence type="ECO:0000256" key="15">
    <source>
        <dbReference type="ARBA" id="ARBA00023242"/>
    </source>
</evidence>
<dbReference type="SMART" id="SM00485">
    <property type="entry name" value="XPGN"/>
    <property type="match status" value="1"/>
</dbReference>
<keyword evidence="12 17" id="KW-0267">Excision nuclease</keyword>
<dbReference type="InterPro" id="IPR008918">
    <property type="entry name" value="HhH2"/>
</dbReference>
<dbReference type="GO" id="GO:0003677">
    <property type="term" value="F:DNA binding"/>
    <property type="evidence" value="ECO:0007669"/>
    <property type="project" value="UniProtKB-UniRule"/>
</dbReference>
<dbReference type="PANTHER" id="PTHR11081:SF8">
    <property type="entry name" value="EXONUCLEASE 1"/>
    <property type="match status" value="1"/>
</dbReference>
<dbReference type="Gene3D" id="1.10.150.20">
    <property type="entry name" value="5' to 3' exonuclease, C-terminal subdomain"/>
    <property type="match status" value="1"/>
</dbReference>
<reference evidence="20" key="3">
    <citation type="submission" date="2025-09" db="UniProtKB">
        <authorList>
            <consortium name="Ensembl"/>
        </authorList>
    </citation>
    <scope>IDENTIFICATION</scope>
</reference>
<evidence type="ECO:0000256" key="8">
    <source>
        <dbReference type="ARBA" id="ARBA00022769"/>
    </source>
</evidence>
<evidence type="ECO:0000256" key="3">
    <source>
        <dbReference type="ARBA" id="ARBA00020324"/>
    </source>
</evidence>
<keyword evidence="15 17" id="KW-0539">Nucleus</keyword>
<keyword evidence="5 17" id="KW-0479">Metal-binding</keyword>
<evidence type="ECO:0000256" key="16">
    <source>
        <dbReference type="ARBA" id="ARBA00055562"/>
    </source>
</evidence>
<keyword evidence="8 17" id="KW-0228">DNA excision</keyword>
<name>H2ZPN4_CIOSA</name>
<reference evidence="21" key="1">
    <citation type="submission" date="2003-08" db="EMBL/GenBank/DDBJ databases">
        <authorList>
            <person name="Birren B."/>
            <person name="Nusbaum C."/>
            <person name="Abebe A."/>
            <person name="Abouelleil A."/>
            <person name="Adekoya E."/>
            <person name="Ait-zahra M."/>
            <person name="Allen N."/>
            <person name="Allen T."/>
            <person name="An P."/>
            <person name="Anderson M."/>
            <person name="Anderson S."/>
            <person name="Arachchi H."/>
            <person name="Armbruster J."/>
            <person name="Bachantsang P."/>
            <person name="Baldwin J."/>
            <person name="Barry A."/>
            <person name="Bayul T."/>
            <person name="Blitshsteyn B."/>
            <person name="Bloom T."/>
            <person name="Blye J."/>
            <person name="Boguslavskiy L."/>
            <person name="Borowsky M."/>
            <person name="Boukhgalter B."/>
            <person name="Brunache A."/>
            <person name="Butler J."/>
            <person name="Calixte N."/>
            <person name="Calvo S."/>
            <person name="Camarata J."/>
            <person name="Campo K."/>
            <person name="Chang J."/>
            <person name="Cheshatsang Y."/>
            <person name="Citroen M."/>
            <person name="Collymore A."/>
            <person name="Considine T."/>
            <person name="Cook A."/>
            <person name="Cooke P."/>
            <person name="Corum B."/>
            <person name="Cuomo C."/>
            <person name="David R."/>
            <person name="Dawoe T."/>
            <person name="Degray S."/>
            <person name="Dodge S."/>
            <person name="Dooley K."/>
            <person name="Dorje P."/>
            <person name="Dorjee K."/>
            <person name="Dorris L."/>
            <person name="Duffey N."/>
            <person name="Dupes A."/>
            <person name="Elkins T."/>
            <person name="Engels R."/>
            <person name="Erickson J."/>
            <person name="Farina A."/>
            <person name="Faro S."/>
            <person name="Ferreira P."/>
            <person name="Fischer H."/>
            <person name="Fitzgerald M."/>
            <person name="Foley K."/>
            <person name="Gage D."/>
            <person name="Galagan J."/>
            <person name="Gearin G."/>
            <person name="Gnerre S."/>
            <person name="Gnirke A."/>
            <person name="Goyette A."/>
            <person name="Graham J."/>
            <person name="Grandbois E."/>
            <person name="Gyaltsen K."/>
            <person name="Hafez N."/>
            <person name="Hagopian D."/>
            <person name="Hagos B."/>
            <person name="Hall J."/>
            <person name="Hatcher B."/>
            <person name="Heller A."/>
            <person name="Higgins H."/>
            <person name="Honan T."/>
            <person name="Horn A."/>
            <person name="Houde N."/>
            <person name="Hughes L."/>
            <person name="Hulme W."/>
            <person name="Husby E."/>
            <person name="Iliev I."/>
            <person name="Jaffe D."/>
            <person name="Jones C."/>
            <person name="Kamal M."/>
            <person name="Kamat A."/>
            <person name="Kamvysselis M."/>
            <person name="Karlsson E."/>
            <person name="Kells C."/>
            <person name="Kieu A."/>
            <person name="Kisner P."/>
            <person name="Kodira C."/>
            <person name="Kulbokas E."/>
            <person name="Labutti K."/>
            <person name="Lama D."/>
            <person name="Landers T."/>
            <person name="Leger J."/>
            <person name="Levine S."/>
            <person name="Lewis D."/>
            <person name="Lewis T."/>
            <person name="Lindblad-toh K."/>
            <person name="Liu X."/>
            <person name="Lokyitsang T."/>
            <person name="Lokyitsang Y."/>
            <person name="Lucien O."/>
            <person name="Lui A."/>
            <person name="Ma L.J."/>
            <person name="Mabbitt R."/>
            <person name="Macdonald J."/>
            <person name="Maclean C."/>
            <person name="Major J."/>
            <person name="Manning J."/>
            <person name="Marabella R."/>
            <person name="Maru K."/>
            <person name="Matthews C."/>
            <person name="Mauceli E."/>
            <person name="Mccarthy M."/>
            <person name="Mcdonough S."/>
            <person name="Mcghee T."/>
            <person name="Meldrim J."/>
            <person name="Meneus L."/>
            <person name="Mesirov J."/>
            <person name="Mihalev A."/>
            <person name="Mihova T."/>
            <person name="Mikkelsen T."/>
            <person name="Mlenga V."/>
            <person name="Moru K."/>
            <person name="Mozes J."/>
            <person name="Mulrain L."/>
            <person name="Munson G."/>
            <person name="Naylor J."/>
            <person name="Newes C."/>
            <person name="Nguyen C."/>
            <person name="Nguyen N."/>
            <person name="Nguyen T."/>
            <person name="Nicol R."/>
            <person name="Nielsen C."/>
            <person name="Nizzari M."/>
            <person name="Norbu C."/>
            <person name="Norbu N."/>
            <person name="O'donnell P."/>
            <person name="Okoawo O."/>
            <person name="O'leary S."/>
            <person name="Omotosho B."/>
            <person name="O'neill K."/>
            <person name="Osman S."/>
            <person name="Parker S."/>
            <person name="Perrin D."/>
            <person name="Phunkhang P."/>
            <person name="Piqani B."/>
            <person name="Purcell S."/>
            <person name="Rachupka T."/>
            <person name="Ramasamy U."/>
            <person name="Rameau R."/>
            <person name="Ray V."/>
            <person name="Raymond C."/>
            <person name="Retta R."/>
            <person name="Richardson S."/>
            <person name="Rise C."/>
            <person name="Rodriguez J."/>
            <person name="Rogers J."/>
            <person name="Rogov P."/>
            <person name="Rutman M."/>
            <person name="Schupbach R."/>
            <person name="Seaman C."/>
            <person name="Settipalli S."/>
            <person name="Sharpe T."/>
            <person name="Sheridan J."/>
            <person name="Sherpa N."/>
            <person name="Shi J."/>
            <person name="Smirnov S."/>
            <person name="Smith C."/>
            <person name="Sougnez C."/>
            <person name="Spencer B."/>
            <person name="Stalker J."/>
            <person name="Stange-thomann N."/>
            <person name="Stavropoulos S."/>
            <person name="Stetson K."/>
            <person name="Stone C."/>
            <person name="Stone S."/>
            <person name="Stubbs M."/>
            <person name="Talamas J."/>
            <person name="Tchuinga P."/>
            <person name="Tenzing P."/>
            <person name="Tesfaye S."/>
            <person name="Theodore J."/>
            <person name="Thoulutsang Y."/>
            <person name="Topham K."/>
            <person name="Towey S."/>
            <person name="Tsamla T."/>
            <person name="Tsomo N."/>
            <person name="Vallee D."/>
            <person name="Vassiliev H."/>
            <person name="Venkataraman V."/>
            <person name="Vinson J."/>
            <person name="Vo A."/>
            <person name="Wade C."/>
            <person name="Wang S."/>
            <person name="Wangchuk T."/>
            <person name="Wangdi T."/>
            <person name="Whittaker C."/>
            <person name="Wilkinson J."/>
            <person name="Wu Y."/>
            <person name="Wyman D."/>
            <person name="Yadav S."/>
            <person name="Yang S."/>
            <person name="Yang X."/>
            <person name="Yeager S."/>
            <person name="Yee E."/>
            <person name="Young G."/>
            <person name="Zainoun J."/>
            <person name="Zembeck L."/>
            <person name="Zimmer A."/>
            <person name="Zody M."/>
            <person name="Lander E."/>
        </authorList>
    </citation>
    <scope>NUCLEOTIDE SEQUENCE [LARGE SCALE GENOMIC DNA]</scope>
</reference>
<evidence type="ECO:0000256" key="2">
    <source>
        <dbReference type="ARBA" id="ARBA00010563"/>
    </source>
</evidence>
<evidence type="ECO:0000313" key="20">
    <source>
        <dbReference type="Ensembl" id="ENSCSAVP00000019550.1"/>
    </source>
</evidence>
<evidence type="ECO:0000256" key="11">
    <source>
        <dbReference type="ARBA" id="ARBA00022842"/>
    </source>
</evidence>
<protein>
    <recommendedName>
        <fullName evidence="3 17">Exonuclease 1</fullName>
        <ecNumber evidence="17">3.1.-.-</ecNumber>
    </recommendedName>
</protein>
<evidence type="ECO:0000256" key="12">
    <source>
        <dbReference type="ARBA" id="ARBA00022881"/>
    </source>
</evidence>
<dbReference type="SMART" id="SM00279">
    <property type="entry name" value="HhH2"/>
    <property type="match status" value="1"/>
</dbReference>
<dbReference type="GeneTree" id="ENSGT00510000047676"/>
<feature type="domain" description="XPG-I" evidence="18">
    <location>
        <begin position="138"/>
        <end position="206"/>
    </location>
</feature>
<evidence type="ECO:0000256" key="14">
    <source>
        <dbReference type="ARBA" id="ARBA00023204"/>
    </source>
</evidence>
<dbReference type="SUPFAM" id="SSF47807">
    <property type="entry name" value="5' to 3' exonuclease, C-terminal subdomain"/>
    <property type="match status" value="1"/>
</dbReference>
<sequence>MGIQGLLRFVKDATEDVHVKEYANQAVAIDTYCWLHKGSFACAEKLAKKEKTDQYVKYCMKYLDMLELHKVRPILVFDGCNLPSKELVEHQRHKRRKENLEKGKQFLREGKLNAARDCFTKCISVTPAMALEVIQAARKRGIDCIVAPYEADAQLAFLSKKGIVQAVITEDSDLLCFGCTTVIFKMDMLGRGQQVKMENLGRVKNLVGFTPDLFRHMCILSGCDYLPSVKGVGLVKACKALKLSKSKDAYQVARKLHQYIKSIGPVEASYGANFERADKTFLYQLVFDPRKRELVPLNEYASGVNPD</sequence>
<dbReference type="HOGENOM" id="CLU_008978_3_0_1"/>
<proteinExistence type="inferred from homology"/>
<evidence type="ECO:0000256" key="5">
    <source>
        <dbReference type="ARBA" id="ARBA00022723"/>
    </source>
</evidence>
<keyword evidence="13 17" id="KW-0238">DNA-binding</keyword>
<dbReference type="GO" id="GO:0006298">
    <property type="term" value="P:mismatch repair"/>
    <property type="evidence" value="ECO:0007669"/>
    <property type="project" value="TreeGrafter"/>
</dbReference>
<organism evidence="20 21">
    <name type="scientific">Ciona savignyi</name>
    <name type="common">Pacific transparent sea squirt</name>
    <dbReference type="NCBI Taxonomy" id="51511"/>
    <lineage>
        <taxon>Eukaryota</taxon>
        <taxon>Metazoa</taxon>
        <taxon>Chordata</taxon>
        <taxon>Tunicata</taxon>
        <taxon>Ascidiacea</taxon>
        <taxon>Phlebobranchia</taxon>
        <taxon>Cionidae</taxon>
        <taxon>Ciona</taxon>
    </lineage>
</organism>
<dbReference type="PROSITE" id="PS00842">
    <property type="entry name" value="XPG_2"/>
    <property type="match status" value="1"/>
</dbReference>
<dbReference type="CDD" id="cd09857">
    <property type="entry name" value="PIN_EXO1"/>
    <property type="match status" value="1"/>
</dbReference>
<dbReference type="FunFam" id="3.40.50.1010:FF:000096">
    <property type="entry name" value="Exonuclease 1"/>
    <property type="match status" value="1"/>
</dbReference>
<comment type="function">
    <text evidence="16">5'-&gt;3' double-stranded DNA exonuclease which may also contain a cryptic 3'-&gt;5' double-stranded DNA exonuclease activity. Also exhibits endonuclease activity against 5'-overhanging flap structures similar to those generated by displacement synthesis when DNA polymerase encounters the 5'-end of a downstream Okazaki fragment. Required for DNA mismatch repair (MMR).</text>
</comment>
<evidence type="ECO:0000313" key="21">
    <source>
        <dbReference type="Proteomes" id="UP000007875"/>
    </source>
</evidence>
<evidence type="ECO:0000256" key="13">
    <source>
        <dbReference type="ARBA" id="ARBA00023125"/>
    </source>
</evidence>
<evidence type="ECO:0000256" key="7">
    <source>
        <dbReference type="ARBA" id="ARBA00022763"/>
    </source>
</evidence>
<keyword evidence="10 17" id="KW-0269">Exonuclease</keyword>
<dbReference type="InterPro" id="IPR006086">
    <property type="entry name" value="XPG-I_dom"/>
</dbReference>
<dbReference type="STRING" id="51511.ENSCSAVP00000019550"/>